<gene>
    <name evidence="2" type="ORF">NCTC10821_04352</name>
</gene>
<protein>
    <submittedName>
        <fullName evidence="2">Antibiotic biosynthesis monooxygenase</fullName>
    </submittedName>
</protein>
<reference evidence="2 3" key="1">
    <citation type="submission" date="2018-06" db="EMBL/GenBank/DDBJ databases">
        <authorList>
            <consortium name="Pathogen Informatics"/>
            <person name="Doyle S."/>
        </authorList>
    </citation>
    <scope>NUCLEOTIDE SEQUENCE [LARGE SCALE GENOMIC DNA]</scope>
    <source>
        <strain evidence="2 3">NCTC10821</strain>
    </source>
</reference>
<evidence type="ECO:0000313" key="3">
    <source>
        <dbReference type="Proteomes" id="UP000254978"/>
    </source>
</evidence>
<dbReference type="RefSeq" id="WP_115279884.1">
    <property type="nucleotide sequence ID" value="NZ_AP022600.1"/>
</dbReference>
<dbReference type="InterPro" id="IPR011008">
    <property type="entry name" value="Dimeric_a/b-barrel"/>
</dbReference>
<dbReference type="SUPFAM" id="SSF54909">
    <property type="entry name" value="Dimeric alpha+beta barrel"/>
    <property type="match status" value="1"/>
</dbReference>
<dbReference type="Gene3D" id="3.30.70.100">
    <property type="match status" value="1"/>
</dbReference>
<keyword evidence="2" id="KW-0560">Oxidoreductase</keyword>
<dbReference type="AlphaFoldDB" id="A0A378TJ27"/>
<dbReference type="InterPro" id="IPR007138">
    <property type="entry name" value="ABM_dom"/>
</dbReference>
<dbReference type="Pfam" id="PF03992">
    <property type="entry name" value="ABM"/>
    <property type="match status" value="1"/>
</dbReference>
<organism evidence="2 3">
    <name type="scientific">Mycolicibacterium tokaiense</name>
    <dbReference type="NCBI Taxonomy" id="39695"/>
    <lineage>
        <taxon>Bacteria</taxon>
        <taxon>Bacillati</taxon>
        <taxon>Actinomycetota</taxon>
        <taxon>Actinomycetes</taxon>
        <taxon>Mycobacteriales</taxon>
        <taxon>Mycobacteriaceae</taxon>
        <taxon>Mycolicibacterium</taxon>
    </lineage>
</organism>
<dbReference type="EMBL" id="UGQT01000001">
    <property type="protein sequence ID" value="STZ60808.1"/>
    <property type="molecule type" value="Genomic_DNA"/>
</dbReference>
<keyword evidence="2" id="KW-0503">Monooxygenase</keyword>
<accession>A0A378TJ27</accession>
<sequence>MTQPSGQPITIVIRFDVPSENQAELVELMSSSLADVLSRRPGYLDGAILPSDDGTHVLNVTTWRGHDDLAAARQDDAAKKIASRMAALGAEPHPAVYSTKLTFRAAPSS</sequence>
<dbReference type="Proteomes" id="UP000254978">
    <property type="component" value="Unassembled WGS sequence"/>
</dbReference>
<dbReference type="GO" id="GO:0004497">
    <property type="term" value="F:monooxygenase activity"/>
    <property type="evidence" value="ECO:0007669"/>
    <property type="project" value="UniProtKB-KW"/>
</dbReference>
<evidence type="ECO:0000313" key="2">
    <source>
        <dbReference type="EMBL" id="STZ60808.1"/>
    </source>
</evidence>
<feature type="domain" description="ABM" evidence="1">
    <location>
        <begin position="8"/>
        <end position="82"/>
    </location>
</feature>
<keyword evidence="3" id="KW-1185">Reference proteome</keyword>
<name>A0A378TJ27_9MYCO</name>
<proteinExistence type="predicted"/>
<evidence type="ECO:0000259" key="1">
    <source>
        <dbReference type="Pfam" id="PF03992"/>
    </source>
</evidence>